<dbReference type="EMBL" id="HBHJ01020869">
    <property type="protein sequence ID" value="CAD9697232.1"/>
    <property type="molecule type" value="Transcribed_RNA"/>
</dbReference>
<evidence type="ECO:0000256" key="1">
    <source>
        <dbReference type="ARBA" id="ARBA00004123"/>
    </source>
</evidence>
<dbReference type="FunFam" id="1.20.272.10:FF:000002">
    <property type="entry name" value="Replication factor C subunit 3"/>
    <property type="match status" value="1"/>
</dbReference>
<keyword evidence="4" id="KW-0539">Nucleus</keyword>
<dbReference type="InterPro" id="IPR050238">
    <property type="entry name" value="DNA_Rep/Repair_Clamp_Loader"/>
</dbReference>
<comment type="subcellular location">
    <subcellularLocation>
        <location evidence="1">Nucleus</location>
    </subcellularLocation>
</comment>
<dbReference type="GO" id="GO:0006271">
    <property type="term" value="P:DNA strand elongation involved in DNA replication"/>
    <property type="evidence" value="ECO:0007669"/>
    <property type="project" value="UniProtKB-ARBA"/>
</dbReference>
<dbReference type="SUPFAM" id="SSF48019">
    <property type="entry name" value="post-AAA+ oligomerization domain-like"/>
    <property type="match status" value="1"/>
</dbReference>
<name>A0A7S2SEJ8_9STRA</name>
<dbReference type="AlphaFoldDB" id="A0A7S2SEJ8"/>
<reference evidence="5" key="1">
    <citation type="submission" date="2021-01" db="EMBL/GenBank/DDBJ databases">
        <authorList>
            <person name="Corre E."/>
            <person name="Pelletier E."/>
            <person name="Niang G."/>
            <person name="Scheremetjew M."/>
            <person name="Finn R."/>
            <person name="Kale V."/>
            <person name="Holt S."/>
            <person name="Cochrane G."/>
            <person name="Meng A."/>
            <person name="Brown T."/>
            <person name="Cohen L."/>
        </authorList>
    </citation>
    <scope>NUCLEOTIDE SEQUENCE</scope>
    <source>
        <strain evidence="5">CCMP1243</strain>
    </source>
</reference>
<dbReference type="Gene3D" id="1.10.8.60">
    <property type="match status" value="1"/>
</dbReference>
<dbReference type="GO" id="GO:0003689">
    <property type="term" value="F:DNA clamp loader activity"/>
    <property type="evidence" value="ECO:0007669"/>
    <property type="project" value="TreeGrafter"/>
</dbReference>
<dbReference type="Pfam" id="PF13177">
    <property type="entry name" value="DNA_pol3_delta2"/>
    <property type="match status" value="1"/>
</dbReference>
<evidence type="ECO:0000256" key="4">
    <source>
        <dbReference type="ARBA" id="ARBA00023242"/>
    </source>
</evidence>
<keyword evidence="3" id="KW-0235">DNA replication</keyword>
<comment type="similarity">
    <text evidence="2">Belongs to the activator 1 small subunits family.</text>
</comment>
<organism evidence="5">
    <name type="scientific">Rhizochromulina marina</name>
    <dbReference type="NCBI Taxonomy" id="1034831"/>
    <lineage>
        <taxon>Eukaryota</taxon>
        <taxon>Sar</taxon>
        <taxon>Stramenopiles</taxon>
        <taxon>Ochrophyta</taxon>
        <taxon>Dictyochophyceae</taxon>
        <taxon>Rhizochromulinales</taxon>
        <taxon>Rhizochromulina</taxon>
    </lineage>
</organism>
<evidence type="ECO:0000256" key="2">
    <source>
        <dbReference type="ARBA" id="ARBA00005378"/>
    </source>
</evidence>
<dbReference type="Pfam" id="PF21960">
    <property type="entry name" value="RCF1-5-like_lid"/>
    <property type="match status" value="1"/>
</dbReference>
<accession>A0A7S2SEJ8</accession>
<dbReference type="Gene3D" id="1.20.272.10">
    <property type="match status" value="1"/>
</dbReference>
<protein>
    <recommendedName>
        <fullName evidence="6">AAA+ ATPase domain-containing protein</fullName>
    </recommendedName>
</protein>
<evidence type="ECO:0000313" key="5">
    <source>
        <dbReference type="EMBL" id="CAD9697232.1"/>
    </source>
</evidence>
<dbReference type="SUPFAM" id="SSF52540">
    <property type="entry name" value="P-loop containing nucleoside triphosphate hydrolases"/>
    <property type="match status" value="1"/>
</dbReference>
<dbReference type="GO" id="GO:0005663">
    <property type="term" value="C:DNA replication factor C complex"/>
    <property type="evidence" value="ECO:0007669"/>
    <property type="project" value="TreeGrafter"/>
</dbReference>
<dbReference type="InterPro" id="IPR027417">
    <property type="entry name" value="P-loop_NTPase"/>
</dbReference>
<dbReference type="Gene3D" id="3.40.50.300">
    <property type="entry name" value="P-loop containing nucleotide triphosphate hydrolases"/>
    <property type="match status" value="1"/>
</dbReference>
<gene>
    <name evidence="5" type="ORF">RMAR1173_LOCUS13809</name>
</gene>
<dbReference type="PANTHER" id="PTHR11669">
    <property type="entry name" value="REPLICATION FACTOR C / DNA POLYMERASE III GAMMA-TAU SUBUNIT"/>
    <property type="match status" value="1"/>
</dbReference>
<proteinExistence type="inferred from homology"/>
<evidence type="ECO:0000256" key="3">
    <source>
        <dbReference type="ARBA" id="ARBA00022705"/>
    </source>
</evidence>
<dbReference type="GO" id="GO:0003677">
    <property type="term" value="F:DNA binding"/>
    <property type="evidence" value="ECO:0007669"/>
    <property type="project" value="InterPro"/>
</dbReference>
<dbReference type="InterPro" id="IPR008921">
    <property type="entry name" value="DNA_pol3_clamp-load_cplx_C"/>
</dbReference>
<dbReference type="GO" id="GO:0005634">
    <property type="term" value="C:nucleus"/>
    <property type="evidence" value="ECO:0007669"/>
    <property type="project" value="UniProtKB-SubCell"/>
</dbReference>
<dbReference type="FunFam" id="1.10.8.60:FF:000030">
    <property type="entry name" value="replication factor C subunit 3"/>
    <property type="match status" value="1"/>
</dbReference>
<dbReference type="Pfam" id="PF22534">
    <property type="entry name" value="RFC_C"/>
    <property type="match status" value="1"/>
</dbReference>
<dbReference type="CDD" id="cd00009">
    <property type="entry name" value="AAA"/>
    <property type="match status" value="1"/>
</dbReference>
<dbReference type="PANTHER" id="PTHR11669:SF1">
    <property type="entry name" value="REPLICATION FACTOR C SUBUNIT 3"/>
    <property type="match status" value="1"/>
</dbReference>
<dbReference type="GO" id="GO:0006281">
    <property type="term" value="P:DNA repair"/>
    <property type="evidence" value="ECO:0007669"/>
    <property type="project" value="UniProtKB-ARBA"/>
</dbReference>
<evidence type="ECO:0008006" key="6">
    <source>
        <dbReference type="Google" id="ProtNLM"/>
    </source>
</evidence>
<sequence length="352" mass="40149">MLFVDKHRPTTLGKLDFNEQLTQRLQGLAADGDLPHLIVYGPSGAGKKTRINALLREMYGSAVERRRLDHRSFKTPSNRTVELTTIASNYHIEMNASDAGIYDRIVIQDIIKEIAQSNPLHTQEGAKSFKVVLLMEVDRLTRQAQAALRRTMEKYTSSCRLILYCTNPSKVIEPVRSRCLGIRVAAPTEDEVCGVLANVARKEKLTMPPELALRIAKLSGRNVRRALLMLEATKVQQYPFTVDQTVQLPDWELYIATLAQEMTTDQSPQKLIKAREMLYELLTNCIPADVIMKTLTRELCKSLDDQLKHEVAHWAAFYEHRIVIGSKEIFHLEAFVAKFMSLYKQFLVNLFM</sequence>
<dbReference type="FunFam" id="3.40.50.300:FF:000136">
    <property type="entry name" value="Replication factor C subunit 5"/>
    <property type="match status" value="1"/>
</dbReference>